<evidence type="ECO:0000313" key="1">
    <source>
        <dbReference type="EMBL" id="JAD50465.1"/>
    </source>
</evidence>
<reference evidence="1" key="1">
    <citation type="submission" date="2014-09" db="EMBL/GenBank/DDBJ databases">
        <authorList>
            <person name="Magalhaes I.L.F."/>
            <person name="Oliveira U."/>
            <person name="Santos F.R."/>
            <person name="Vidigal T.H.D.A."/>
            <person name="Brescovit A.D."/>
            <person name="Santos A.J."/>
        </authorList>
    </citation>
    <scope>NUCLEOTIDE SEQUENCE</scope>
    <source>
        <tissue evidence="1">Shoot tissue taken approximately 20 cm above the soil surface</tissue>
    </source>
</reference>
<dbReference type="EMBL" id="GBRH01247430">
    <property type="protein sequence ID" value="JAD50465.1"/>
    <property type="molecule type" value="Transcribed_RNA"/>
</dbReference>
<sequence>MIMRCYKLSGIVHDLGLSNDDDSLVAMMINLMGSTLQSLFML</sequence>
<name>A0A0A9ANE8_ARUDO</name>
<proteinExistence type="predicted"/>
<organism evidence="1">
    <name type="scientific">Arundo donax</name>
    <name type="common">Giant reed</name>
    <name type="synonym">Donax arundinaceus</name>
    <dbReference type="NCBI Taxonomy" id="35708"/>
    <lineage>
        <taxon>Eukaryota</taxon>
        <taxon>Viridiplantae</taxon>
        <taxon>Streptophyta</taxon>
        <taxon>Embryophyta</taxon>
        <taxon>Tracheophyta</taxon>
        <taxon>Spermatophyta</taxon>
        <taxon>Magnoliopsida</taxon>
        <taxon>Liliopsida</taxon>
        <taxon>Poales</taxon>
        <taxon>Poaceae</taxon>
        <taxon>PACMAD clade</taxon>
        <taxon>Arundinoideae</taxon>
        <taxon>Arundineae</taxon>
        <taxon>Arundo</taxon>
    </lineage>
</organism>
<accession>A0A0A9ANE8</accession>
<dbReference type="AlphaFoldDB" id="A0A0A9ANE8"/>
<reference evidence="1" key="2">
    <citation type="journal article" date="2015" name="Data Brief">
        <title>Shoot transcriptome of the giant reed, Arundo donax.</title>
        <authorList>
            <person name="Barrero R.A."/>
            <person name="Guerrero F.D."/>
            <person name="Moolhuijzen P."/>
            <person name="Goolsby J.A."/>
            <person name="Tidwell J."/>
            <person name="Bellgard S.E."/>
            <person name="Bellgard M.I."/>
        </authorList>
    </citation>
    <scope>NUCLEOTIDE SEQUENCE</scope>
    <source>
        <tissue evidence="1">Shoot tissue taken approximately 20 cm above the soil surface</tissue>
    </source>
</reference>
<protein>
    <submittedName>
        <fullName evidence="1">Uncharacterized protein</fullName>
    </submittedName>
</protein>